<name>A0A380JXT6_STRDY</name>
<evidence type="ECO:0000313" key="4">
    <source>
        <dbReference type="Proteomes" id="UP000254797"/>
    </source>
</evidence>
<feature type="domain" description="DUF1648" evidence="2">
    <location>
        <begin position="13"/>
        <end position="60"/>
    </location>
</feature>
<dbReference type="InterPro" id="IPR012867">
    <property type="entry name" value="DUF1648"/>
</dbReference>
<feature type="transmembrane region" description="Helical" evidence="1">
    <location>
        <begin position="160"/>
        <end position="178"/>
    </location>
</feature>
<dbReference type="RefSeq" id="WP_115246615.1">
    <property type="nucleotide sequence ID" value="NZ_UHFG01000004.1"/>
</dbReference>
<gene>
    <name evidence="3" type="primary">sdpI</name>
    <name evidence="3" type="ORF">NCTC4670_01909</name>
</gene>
<feature type="transmembrane region" description="Helical" evidence="1">
    <location>
        <begin position="113"/>
        <end position="134"/>
    </location>
</feature>
<dbReference type="PANTHER" id="PTHR37810">
    <property type="entry name" value="IMMUNITY PROTEIN SDPI"/>
    <property type="match status" value="1"/>
</dbReference>
<organism evidence="3 4">
    <name type="scientific">Streptococcus dysgalactiae subsp. dysgalactiae</name>
    <dbReference type="NCBI Taxonomy" id="99822"/>
    <lineage>
        <taxon>Bacteria</taxon>
        <taxon>Bacillati</taxon>
        <taxon>Bacillota</taxon>
        <taxon>Bacilli</taxon>
        <taxon>Lactobacillales</taxon>
        <taxon>Streptococcaceae</taxon>
        <taxon>Streptococcus</taxon>
    </lineage>
</organism>
<evidence type="ECO:0000313" key="3">
    <source>
        <dbReference type="EMBL" id="SUN51261.1"/>
    </source>
</evidence>
<dbReference type="EMBL" id="UHFG01000004">
    <property type="protein sequence ID" value="SUN51261.1"/>
    <property type="molecule type" value="Genomic_DNA"/>
</dbReference>
<dbReference type="InterPro" id="IPR025962">
    <property type="entry name" value="SdpI/YhfL"/>
</dbReference>
<evidence type="ECO:0000259" key="2">
    <source>
        <dbReference type="Pfam" id="PF07853"/>
    </source>
</evidence>
<feature type="transmembrane region" description="Helical" evidence="1">
    <location>
        <begin position="52"/>
        <end position="70"/>
    </location>
</feature>
<dbReference type="PANTHER" id="PTHR37810:SF5">
    <property type="entry name" value="IMMUNITY PROTEIN SDPI"/>
    <property type="match status" value="1"/>
</dbReference>
<protein>
    <submittedName>
        <fullName evidence="3">Immunity protein sdpI</fullName>
    </submittedName>
</protein>
<dbReference type="Pfam" id="PF07853">
    <property type="entry name" value="DUF1648"/>
    <property type="match status" value="1"/>
</dbReference>
<sequence>MFSKKLIVLSSLVTLSPIILGLILYQYLPEKIPTHFDLTGQADGFSTKLEGVMALPLIILGIHLITLFIGTKKLIITQKGSALYLFYWLLPSLCLGVQTGILLTSVDFVNRNLFNLIAGLACLLIVLGLLLPYLKQNPIMGIRLPWTLADEDNWAKTHRFTGRIWLVGGSFLFGLSYFKADVQNVVMVVLGAMLVVPIVYSYLLNRAEKR</sequence>
<keyword evidence="1" id="KW-0812">Transmembrane</keyword>
<keyword evidence="1" id="KW-0472">Membrane</keyword>
<dbReference type="PIRSF" id="PIRSF038959">
    <property type="entry name" value="SdpI"/>
    <property type="match status" value="1"/>
</dbReference>
<dbReference type="Pfam" id="PF13630">
    <property type="entry name" value="SdpI"/>
    <property type="match status" value="1"/>
</dbReference>
<evidence type="ECO:0000256" key="1">
    <source>
        <dbReference type="SAM" id="Phobius"/>
    </source>
</evidence>
<proteinExistence type="predicted"/>
<dbReference type="GO" id="GO:0009636">
    <property type="term" value="P:response to toxic substance"/>
    <property type="evidence" value="ECO:0007669"/>
    <property type="project" value="TreeGrafter"/>
</dbReference>
<dbReference type="AlphaFoldDB" id="A0A380JXT6"/>
<keyword evidence="1" id="KW-1133">Transmembrane helix</keyword>
<accession>A0A380JXT6</accession>
<feature type="transmembrane region" description="Helical" evidence="1">
    <location>
        <begin position="82"/>
        <end position="101"/>
    </location>
</feature>
<dbReference type="Proteomes" id="UP000254797">
    <property type="component" value="Unassembled WGS sequence"/>
</dbReference>
<feature type="transmembrane region" description="Helical" evidence="1">
    <location>
        <begin position="7"/>
        <end position="28"/>
    </location>
</feature>
<feature type="transmembrane region" description="Helical" evidence="1">
    <location>
        <begin position="184"/>
        <end position="204"/>
    </location>
</feature>
<dbReference type="InterPro" id="IPR026272">
    <property type="entry name" value="SdpI"/>
</dbReference>
<reference evidence="3 4" key="1">
    <citation type="submission" date="2018-06" db="EMBL/GenBank/DDBJ databases">
        <authorList>
            <consortium name="Pathogen Informatics"/>
            <person name="Doyle S."/>
        </authorList>
    </citation>
    <scope>NUCLEOTIDE SEQUENCE [LARGE SCALE GENOMIC DNA]</scope>
    <source>
        <strain evidence="3 4">NCTC4670</strain>
    </source>
</reference>